<accession>I6YYQ7</accession>
<dbReference type="Gene3D" id="3.40.30.10">
    <property type="entry name" value="Glutaredoxin"/>
    <property type="match status" value="1"/>
</dbReference>
<keyword evidence="2" id="KW-0004">4Fe-4S</keyword>
<dbReference type="SUPFAM" id="SSF142019">
    <property type="entry name" value="Nqo1 FMN-binding domain-like"/>
    <property type="match status" value="1"/>
</dbReference>
<dbReference type="InterPro" id="IPR001949">
    <property type="entry name" value="NADH-UbQ_OxRdtase_51kDa_CS"/>
</dbReference>
<dbReference type="SUPFAM" id="SSF52833">
    <property type="entry name" value="Thioredoxin-like"/>
    <property type="match status" value="1"/>
</dbReference>
<dbReference type="GO" id="GO:0051539">
    <property type="term" value="F:4 iron, 4 sulfur cluster binding"/>
    <property type="evidence" value="ECO:0007669"/>
    <property type="project" value="UniProtKB-KW"/>
</dbReference>
<dbReference type="Gene3D" id="1.10.10.1590">
    <property type="entry name" value="NADH-quinone oxidoreductase subunit E"/>
    <property type="match status" value="1"/>
</dbReference>
<dbReference type="Pfam" id="PF01257">
    <property type="entry name" value="2Fe-2S_thioredx"/>
    <property type="match status" value="1"/>
</dbReference>
<evidence type="ECO:0000313" key="8">
    <source>
        <dbReference type="Proteomes" id="UP000009011"/>
    </source>
</evidence>
<dbReference type="EMBL" id="CP003557">
    <property type="protein sequence ID" value="AFN75717.1"/>
    <property type="molecule type" value="Genomic_DNA"/>
</dbReference>
<dbReference type="AlphaFoldDB" id="I6YYQ7"/>
<dbReference type="GO" id="GO:0010181">
    <property type="term" value="F:FMN binding"/>
    <property type="evidence" value="ECO:0007669"/>
    <property type="project" value="InterPro"/>
</dbReference>
<evidence type="ECO:0000256" key="4">
    <source>
        <dbReference type="ARBA" id="ARBA00023004"/>
    </source>
</evidence>
<dbReference type="SMART" id="SM00928">
    <property type="entry name" value="NADH_4Fe-4S"/>
    <property type="match status" value="1"/>
</dbReference>
<dbReference type="Pfam" id="PF10589">
    <property type="entry name" value="NADH_4Fe-4S"/>
    <property type="match status" value="1"/>
</dbReference>
<dbReference type="InterPro" id="IPR037225">
    <property type="entry name" value="Nuo51_FMN-bd_sf"/>
</dbReference>
<evidence type="ECO:0000256" key="2">
    <source>
        <dbReference type="ARBA" id="ARBA00022485"/>
    </source>
</evidence>
<dbReference type="InterPro" id="IPR036249">
    <property type="entry name" value="Thioredoxin-like_sf"/>
</dbReference>
<keyword evidence="5" id="KW-0411">Iron-sulfur</keyword>
<dbReference type="Gene3D" id="3.10.20.600">
    <property type="match status" value="1"/>
</dbReference>
<feature type="domain" description="NADH-ubiquinone oxidoreductase 51kDa subunit iron-sulphur binding" evidence="6">
    <location>
        <begin position="468"/>
        <end position="513"/>
    </location>
</feature>
<dbReference type="InterPro" id="IPR019575">
    <property type="entry name" value="Nuop51_4Fe4S-bd"/>
</dbReference>
<dbReference type="CDD" id="cd03064">
    <property type="entry name" value="TRX_Fd_NuoE"/>
    <property type="match status" value="1"/>
</dbReference>
<evidence type="ECO:0000313" key="7">
    <source>
        <dbReference type="EMBL" id="AFN75717.1"/>
    </source>
</evidence>
<keyword evidence="4" id="KW-0408">Iron</keyword>
<protein>
    <submittedName>
        <fullName evidence="7">Fe-only hydrogenase, fused subunits beta and gamma</fullName>
    </submittedName>
</protein>
<evidence type="ECO:0000256" key="5">
    <source>
        <dbReference type="ARBA" id="ARBA00023014"/>
    </source>
</evidence>
<reference evidence="7 8" key="1">
    <citation type="journal article" date="2013" name="PLoS ONE">
        <title>Genomic analysis of Melioribacter roseus, facultatively anaerobic organotrophic bacterium representing a novel deep lineage within Bacteriodetes/Chlorobi group.</title>
        <authorList>
            <person name="Kadnikov V.V."/>
            <person name="Mardanov A.V."/>
            <person name="Podosokorskaya O.A."/>
            <person name="Gavrilov S.N."/>
            <person name="Kublanov I.V."/>
            <person name="Beletsky A.V."/>
            <person name="Bonch-Osmolovskaya E.A."/>
            <person name="Ravin N.V."/>
        </authorList>
    </citation>
    <scope>NUCLEOTIDE SEQUENCE [LARGE SCALE GENOMIC DNA]</scope>
    <source>
        <strain evidence="8">JCM 17771 / P3M-2</strain>
    </source>
</reference>
<dbReference type="PROSITE" id="PS00645">
    <property type="entry name" value="COMPLEX1_51K_2"/>
    <property type="match status" value="1"/>
</dbReference>
<dbReference type="Pfam" id="PF01512">
    <property type="entry name" value="Complex1_51K"/>
    <property type="match status" value="1"/>
</dbReference>
<evidence type="ECO:0000256" key="3">
    <source>
        <dbReference type="ARBA" id="ARBA00022723"/>
    </source>
</evidence>
<dbReference type="RefSeq" id="WP_014857147.1">
    <property type="nucleotide sequence ID" value="NC_018178.1"/>
</dbReference>
<dbReference type="PANTHER" id="PTHR43578">
    <property type="entry name" value="NADH-QUINONE OXIDOREDUCTASE SUBUNIT F"/>
    <property type="match status" value="1"/>
</dbReference>
<keyword evidence="3" id="KW-0479">Metal-binding</keyword>
<dbReference type="InterPro" id="IPR041921">
    <property type="entry name" value="NuoE_N"/>
</dbReference>
<dbReference type="InterPro" id="IPR042128">
    <property type="entry name" value="NuoE_dom"/>
</dbReference>
<dbReference type="NCBIfam" id="NF005722">
    <property type="entry name" value="PRK07539.1-2"/>
    <property type="match status" value="1"/>
</dbReference>
<dbReference type="OrthoDB" id="9761899at2"/>
<dbReference type="Gene3D" id="3.40.50.11540">
    <property type="entry name" value="NADH-ubiquinone oxidoreductase 51kDa subunit"/>
    <property type="match status" value="1"/>
</dbReference>
<dbReference type="Proteomes" id="UP000009011">
    <property type="component" value="Chromosome"/>
</dbReference>
<gene>
    <name evidence="7" type="ordered locus">MROS_2487</name>
</gene>
<dbReference type="FunFam" id="3.40.50.11540:FF:000001">
    <property type="entry name" value="NADH dehydrogenase [ubiquinone] flavoprotein 1, mitochondrial"/>
    <property type="match status" value="1"/>
</dbReference>
<dbReference type="InterPro" id="IPR037207">
    <property type="entry name" value="Nuop51_4Fe4S-bd_sf"/>
</dbReference>
<organism evidence="7 8">
    <name type="scientific">Melioribacter roseus (strain DSM 23840 / JCM 17771 / VKM B-2668 / P3M-2)</name>
    <dbReference type="NCBI Taxonomy" id="1191523"/>
    <lineage>
        <taxon>Bacteria</taxon>
        <taxon>Pseudomonadati</taxon>
        <taxon>Ignavibacteriota</taxon>
        <taxon>Ignavibacteria</taxon>
        <taxon>Ignavibacteriales</taxon>
        <taxon>Melioribacteraceae</taxon>
        <taxon>Melioribacter</taxon>
    </lineage>
</organism>
<dbReference type="Gene3D" id="1.20.1440.230">
    <property type="entry name" value="NADH-ubiquinone oxidoreductase 51kDa subunit, iron-sulphur binding domain"/>
    <property type="match status" value="1"/>
</dbReference>
<dbReference type="PATRIC" id="fig|1191523.3.peg.2618"/>
<keyword evidence="8" id="KW-1185">Reference proteome</keyword>
<proteinExistence type="inferred from homology"/>
<comment type="similarity">
    <text evidence="1">Belongs to the complex I 51 kDa subunit family.</text>
</comment>
<dbReference type="SUPFAM" id="SSF140490">
    <property type="entry name" value="Nqo1C-terminal domain-like"/>
    <property type="match status" value="1"/>
</dbReference>
<dbReference type="eggNOG" id="COG1894">
    <property type="taxonomic scope" value="Bacteria"/>
</dbReference>
<dbReference type="KEGG" id="mro:MROS_2487"/>
<sequence>MLVLEKNAMTEEIEQLVEKYGRSRSSLLPILQDIQRKHKYIPDFAQQEVARLLDIHPVEVYSVITFYSFLSTTPKGKYIVRLCRTIACDMQGKESVAKAIERELGIKFGQTTKDNKFTLEYANCVGMCDQGPAMIVNERVYTKLTPEKSRPNSKRIEVRCAMEKNERKGIVLFSEYKRGEAIKKALEKSREDILFELRESKLKGRGGAGFPTATKWNMVAAAKSDKKYIICNADEGEPGTFKDRVLLIEYPELVFDGMVIAGYTIGASEGIVYLRGEYEYMLKSLLDYLEAMRKDNLLGKNILGKDGFDFDITIRLGSGAYVCGEETALIESLEGNRGEARNRPPYPVNTGYMGKPTVVNNVETLASVPHIVLKGGEWFKKYGTDKSTGSKLFSVSGDCERPGVYELQWGTTINELLEIVGARDAKAVQVGGASGICIPKSQFDRSLAYEDAATGGSIMIFGENRNMLRVLKNFMEFFVEESCGQCTPCRIGNTKLLEGIEMIEKGEYTFGYINQLKELGQTMKVASKCGLGQSSPNAFISILENFKEEIFNGNGGRNGK</sequence>
<dbReference type="HOGENOM" id="CLU_014881_3_1_10"/>
<dbReference type="eggNOG" id="COG1905">
    <property type="taxonomic scope" value="Bacteria"/>
</dbReference>
<dbReference type="SUPFAM" id="SSF142984">
    <property type="entry name" value="Nqo1 middle domain-like"/>
    <property type="match status" value="1"/>
</dbReference>
<dbReference type="GO" id="GO:0046872">
    <property type="term" value="F:metal ion binding"/>
    <property type="evidence" value="ECO:0007669"/>
    <property type="project" value="UniProtKB-KW"/>
</dbReference>
<evidence type="ECO:0000256" key="1">
    <source>
        <dbReference type="ARBA" id="ARBA00007523"/>
    </source>
</evidence>
<dbReference type="GO" id="GO:0008137">
    <property type="term" value="F:NADH dehydrogenase (ubiquinone) activity"/>
    <property type="evidence" value="ECO:0007669"/>
    <property type="project" value="InterPro"/>
</dbReference>
<dbReference type="PANTHER" id="PTHR43578:SF3">
    <property type="entry name" value="NADH-QUINONE OXIDOREDUCTASE SUBUNIT F"/>
    <property type="match status" value="1"/>
</dbReference>
<dbReference type="InterPro" id="IPR011538">
    <property type="entry name" value="Nuo51_FMN-bd"/>
</dbReference>
<dbReference type="STRING" id="1191523.MROS_2487"/>
<evidence type="ECO:0000259" key="6">
    <source>
        <dbReference type="SMART" id="SM00928"/>
    </source>
</evidence>
<name>I6YYQ7_MELRP</name>